<dbReference type="EMBL" id="JAPEUX010000001">
    <property type="protein sequence ID" value="KAJ4360435.1"/>
    <property type="molecule type" value="Genomic_DNA"/>
</dbReference>
<dbReference type="AlphaFoldDB" id="A0A9W8XXL5"/>
<sequence>MFRRIDYQWDSDVTHGPPITALLRTILKNPELGKNIKELNLQAVNYRGFQAPGFNGDILLPSHTHRIPASDWEMFEKALETCPCEEKGECDDPTTREGNLNAGIGVLISCCTRVESLSIDIELLMHNYRLPAMLRSTLYRSLGPWGKLSWFEKLNQVTISHTDAYQGPPHHGKYQQKYAESLPVPTQTFLHLFYLPNLRTLDVSFFPDALDHVHRTLKILVIQVELFGDTDNGFGGMLISSDEVSMVCVNALGQLRDFAALVSLETSLAVLYGQVVDPHLHPLAGLLPPNLQRLVINDDLWAASSTFPWNELMVLSILRCFLIGQTLADGWPGDACGNTNVSWVTITEPEWRRATPQLSGFVLDFKKRGWIEHGVLRRSAQRRSLEQACEDQGIRCEIQHDTFDPDDVPYCEDLT</sequence>
<dbReference type="GeneID" id="80904528"/>
<protein>
    <submittedName>
        <fullName evidence="1">Uncharacterized protein</fullName>
    </submittedName>
</protein>
<organism evidence="1 2">
    <name type="scientific">Didymosphaeria variabile</name>
    <dbReference type="NCBI Taxonomy" id="1932322"/>
    <lineage>
        <taxon>Eukaryota</taxon>
        <taxon>Fungi</taxon>
        <taxon>Dikarya</taxon>
        <taxon>Ascomycota</taxon>
        <taxon>Pezizomycotina</taxon>
        <taxon>Dothideomycetes</taxon>
        <taxon>Pleosporomycetidae</taxon>
        <taxon>Pleosporales</taxon>
        <taxon>Massarineae</taxon>
        <taxon>Didymosphaeriaceae</taxon>
        <taxon>Didymosphaeria</taxon>
    </lineage>
</organism>
<proteinExistence type="predicted"/>
<comment type="caution">
    <text evidence="1">The sequence shown here is derived from an EMBL/GenBank/DDBJ whole genome shotgun (WGS) entry which is preliminary data.</text>
</comment>
<gene>
    <name evidence="1" type="ORF">N0V89_000998</name>
</gene>
<reference evidence="1" key="1">
    <citation type="submission" date="2022-10" db="EMBL/GenBank/DDBJ databases">
        <title>Tapping the CABI collections for fungal endophytes: first genome assemblies for Collariella, Neodidymelliopsis, Ascochyta clinopodiicola, Didymella pomorum, Didymosphaeria variabile, Neocosmospora piperis and Neocucurbitaria cava.</title>
        <authorList>
            <person name="Hill R."/>
        </authorList>
    </citation>
    <scope>NUCLEOTIDE SEQUENCE</scope>
    <source>
        <strain evidence="1">IMI 356815</strain>
    </source>
</reference>
<accession>A0A9W8XXL5</accession>
<evidence type="ECO:0000313" key="1">
    <source>
        <dbReference type="EMBL" id="KAJ4360435.1"/>
    </source>
</evidence>
<evidence type="ECO:0000313" key="2">
    <source>
        <dbReference type="Proteomes" id="UP001140513"/>
    </source>
</evidence>
<dbReference type="Proteomes" id="UP001140513">
    <property type="component" value="Unassembled WGS sequence"/>
</dbReference>
<keyword evidence="2" id="KW-1185">Reference proteome</keyword>
<name>A0A9W8XXL5_9PLEO</name>
<dbReference type="OrthoDB" id="3768645at2759"/>
<dbReference type="RefSeq" id="XP_056076637.1">
    <property type="nucleotide sequence ID" value="XM_056209815.1"/>
</dbReference>